<comment type="caution">
    <text evidence="1">The sequence shown here is derived from an EMBL/GenBank/DDBJ whole genome shotgun (WGS) entry which is preliminary data.</text>
</comment>
<organism evidence="1 2">
    <name type="scientific">Candidatus Enterovibrio escicola</name>
    <dbReference type="NCBI Taxonomy" id="1927127"/>
    <lineage>
        <taxon>Bacteria</taxon>
        <taxon>Pseudomonadati</taxon>
        <taxon>Pseudomonadota</taxon>
        <taxon>Gammaproteobacteria</taxon>
        <taxon>Vibrionales</taxon>
        <taxon>Vibrionaceae</taxon>
        <taxon>Enterovibrio</taxon>
    </lineage>
</organism>
<evidence type="ECO:0000313" key="2">
    <source>
        <dbReference type="Proteomes" id="UP000219020"/>
    </source>
</evidence>
<reference evidence="2" key="1">
    <citation type="submission" date="2017-04" db="EMBL/GenBank/DDBJ databases">
        <title>Genome evolution of the luminous symbionts of deep sea anglerfish.</title>
        <authorList>
            <person name="Hendry T.A."/>
        </authorList>
    </citation>
    <scope>NUCLEOTIDE SEQUENCE [LARGE SCALE GENOMIC DNA]</scope>
</reference>
<dbReference type="EMBL" id="NBYY01000031">
    <property type="protein sequence ID" value="PCS21657.1"/>
    <property type="molecule type" value="Genomic_DNA"/>
</dbReference>
<keyword evidence="2" id="KW-1185">Reference proteome</keyword>
<proteinExistence type="predicted"/>
<gene>
    <name evidence="1" type="ORF">BTN49_2669</name>
</gene>
<dbReference type="AlphaFoldDB" id="A0A2A5T0G3"/>
<dbReference type="Proteomes" id="UP000219020">
    <property type="component" value="Unassembled WGS sequence"/>
</dbReference>
<evidence type="ECO:0000313" key="1">
    <source>
        <dbReference type="EMBL" id="PCS21657.1"/>
    </source>
</evidence>
<accession>A0A2A5T0G3</accession>
<name>A0A2A5T0G3_9GAMM</name>
<protein>
    <submittedName>
        <fullName evidence="1">Mobile element protein</fullName>
    </submittedName>
</protein>
<sequence>MRKLHLAVDVYTHEKIAAEVSLIFVGDNEVLPTLRNPLR</sequence>